<feature type="domain" description="ABM" evidence="1">
    <location>
        <begin position="3"/>
        <end position="91"/>
    </location>
</feature>
<organism evidence="2 3">
    <name type="scientific">Burkholderia singularis</name>
    <dbReference type="NCBI Taxonomy" id="1503053"/>
    <lineage>
        <taxon>Bacteria</taxon>
        <taxon>Pseudomonadati</taxon>
        <taxon>Pseudomonadota</taxon>
        <taxon>Betaproteobacteria</taxon>
        <taxon>Burkholderiales</taxon>
        <taxon>Burkholderiaceae</taxon>
        <taxon>Burkholderia</taxon>
        <taxon>pseudomallei group</taxon>
    </lineage>
</organism>
<dbReference type="PANTHER" id="PTHR33336:SF3">
    <property type="entry name" value="ABM DOMAIN-CONTAINING PROTEIN"/>
    <property type="match status" value="1"/>
</dbReference>
<reference evidence="2 3" key="1">
    <citation type="submission" date="2015-11" db="EMBL/GenBank/DDBJ databases">
        <title>Expanding the genomic diversity of Burkholderia species for the development of highly accurate diagnostics.</title>
        <authorList>
            <person name="Sahl J."/>
            <person name="Keim P."/>
            <person name="Wagner D."/>
        </authorList>
    </citation>
    <scope>NUCLEOTIDE SEQUENCE [LARGE SCALE GENOMIC DNA]</scope>
    <source>
        <strain evidence="2 3">TSV85</strain>
    </source>
</reference>
<dbReference type="EMBL" id="LOWA01000049">
    <property type="protein sequence ID" value="KVE24859.1"/>
    <property type="molecule type" value="Genomic_DNA"/>
</dbReference>
<dbReference type="AlphaFoldDB" id="A0A118DMG3"/>
<dbReference type="Pfam" id="PF03992">
    <property type="entry name" value="ABM"/>
    <property type="match status" value="1"/>
</dbReference>
<dbReference type="OrthoDB" id="9812192at2"/>
<dbReference type="SUPFAM" id="SSF54909">
    <property type="entry name" value="Dimeric alpha+beta barrel"/>
    <property type="match status" value="1"/>
</dbReference>
<accession>A0A118DMG3</accession>
<evidence type="ECO:0000313" key="3">
    <source>
        <dbReference type="Proteomes" id="UP000062788"/>
    </source>
</evidence>
<dbReference type="Proteomes" id="UP000062788">
    <property type="component" value="Unassembled WGS sequence"/>
</dbReference>
<comment type="caution">
    <text evidence="2">The sequence shown here is derived from an EMBL/GenBank/DDBJ whole genome shotgun (WGS) entry which is preliminary data.</text>
</comment>
<keyword evidence="2" id="KW-0560">Oxidoreductase</keyword>
<gene>
    <name evidence="2" type="ORF">WS67_20125</name>
</gene>
<proteinExistence type="predicted"/>
<dbReference type="GO" id="GO:0004497">
    <property type="term" value="F:monooxygenase activity"/>
    <property type="evidence" value="ECO:0007669"/>
    <property type="project" value="UniProtKB-KW"/>
</dbReference>
<sequence length="100" mass="11095">MTIYVFASVIPKPEHADAVDAHLRQLVAATRAEPGNLRYDLFRQTDGMPGFHLFEAYVDEAALDAHRASAHYNAYRANAAEWFAQPPVVKVLTAVDAVQQ</sequence>
<name>A0A118DMG3_9BURK</name>
<dbReference type="InterPro" id="IPR007138">
    <property type="entry name" value="ABM_dom"/>
</dbReference>
<dbReference type="RefSeq" id="WP_059519644.1">
    <property type="nucleotide sequence ID" value="NZ_LOWA01000049.1"/>
</dbReference>
<keyword evidence="2" id="KW-0503">Monooxygenase</keyword>
<evidence type="ECO:0000259" key="1">
    <source>
        <dbReference type="PROSITE" id="PS51725"/>
    </source>
</evidence>
<dbReference type="Gene3D" id="3.30.70.100">
    <property type="match status" value="1"/>
</dbReference>
<protein>
    <submittedName>
        <fullName evidence="2">Antibiotic biosynthesis monooxygenase</fullName>
    </submittedName>
</protein>
<keyword evidence="3" id="KW-1185">Reference proteome</keyword>
<dbReference type="PROSITE" id="PS51725">
    <property type="entry name" value="ABM"/>
    <property type="match status" value="1"/>
</dbReference>
<dbReference type="PANTHER" id="PTHR33336">
    <property type="entry name" value="QUINOL MONOOXYGENASE YGIN-RELATED"/>
    <property type="match status" value="1"/>
</dbReference>
<evidence type="ECO:0000313" key="2">
    <source>
        <dbReference type="EMBL" id="KVE24859.1"/>
    </source>
</evidence>
<dbReference type="InterPro" id="IPR011008">
    <property type="entry name" value="Dimeric_a/b-barrel"/>
</dbReference>
<dbReference type="InterPro" id="IPR050744">
    <property type="entry name" value="AI-2_Isomerase_LsrG"/>
</dbReference>